<comment type="caution">
    <text evidence="2">The sequence shown here is derived from an EMBL/GenBank/DDBJ whole genome shotgun (WGS) entry which is preliminary data.</text>
</comment>
<dbReference type="PANTHER" id="PTHR37017">
    <property type="entry name" value="AB HYDROLASE-1 DOMAIN-CONTAINING PROTEIN-RELATED"/>
    <property type="match status" value="1"/>
</dbReference>
<dbReference type="InterPro" id="IPR000073">
    <property type="entry name" value="AB_hydrolase_1"/>
</dbReference>
<dbReference type="AlphaFoldDB" id="A0A178ZIB2"/>
<evidence type="ECO:0000313" key="2">
    <source>
        <dbReference type="EMBL" id="OAP59539.1"/>
    </source>
</evidence>
<dbReference type="Pfam" id="PF12697">
    <property type="entry name" value="Abhydrolase_6"/>
    <property type="match status" value="1"/>
</dbReference>
<evidence type="ECO:0000259" key="1">
    <source>
        <dbReference type="Pfam" id="PF12697"/>
    </source>
</evidence>
<dbReference type="Gene3D" id="3.40.50.1820">
    <property type="entry name" value="alpha/beta hydrolase"/>
    <property type="match status" value="1"/>
</dbReference>
<proteinExistence type="predicted"/>
<name>A0A178ZIB2_9EURO</name>
<dbReference type="EMBL" id="LVYI01000005">
    <property type="protein sequence ID" value="OAP59539.1"/>
    <property type="molecule type" value="Genomic_DNA"/>
</dbReference>
<protein>
    <recommendedName>
        <fullName evidence="1">AB hydrolase-1 domain-containing protein</fullName>
    </recommendedName>
</protein>
<organism evidence="2 3">
    <name type="scientific">Fonsecaea erecta</name>
    <dbReference type="NCBI Taxonomy" id="1367422"/>
    <lineage>
        <taxon>Eukaryota</taxon>
        <taxon>Fungi</taxon>
        <taxon>Dikarya</taxon>
        <taxon>Ascomycota</taxon>
        <taxon>Pezizomycotina</taxon>
        <taxon>Eurotiomycetes</taxon>
        <taxon>Chaetothyriomycetidae</taxon>
        <taxon>Chaetothyriales</taxon>
        <taxon>Herpotrichiellaceae</taxon>
        <taxon>Fonsecaea</taxon>
    </lineage>
</organism>
<dbReference type="InterPro" id="IPR052897">
    <property type="entry name" value="Sec-Metab_Biosynth_Hydrolase"/>
</dbReference>
<dbReference type="GeneID" id="30011005"/>
<evidence type="ECO:0000313" key="3">
    <source>
        <dbReference type="Proteomes" id="UP000078343"/>
    </source>
</evidence>
<dbReference type="RefSeq" id="XP_018692906.1">
    <property type="nucleotide sequence ID" value="XM_018838346.1"/>
</dbReference>
<dbReference type="SUPFAM" id="SSF53474">
    <property type="entry name" value="alpha/beta-Hydrolases"/>
    <property type="match status" value="1"/>
</dbReference>
<sequence length="259" mass="28411">MSPKPTLIFVPGAWHTADTWTKICKILENQHQYKCIPLTLPSTQSDPSATLLGDIETVRNAIVAETSQGRDVVVVMHSYGGIPGQSAIKGLTSPKWETDTAESKKTGHVIGLILMASGFVVPAKSFIDGMGGQPPPSFILNKESGFAELVVDPRELFYHDLPEEEGKEWVKKLTKHSMITLTEGGEHTYAGWMDVPSWYLATTEDHALPVEAQRMFVQMTKDAGGDVTLREIHSSHSPMLSRPEETVQVVLDAVASFVK</sequence>
<gene>
    <name evidence="2" type="ORF">AYL99_06837</name>
</gene>
<keyword evidence="3" id="KW-1185">Reference proteome</keyword>
<dbReference type="InterPro" id="IPR029058">
    <property type="entry name" value="AB_hydrolase_fold"/>
</dbReference>
<dbReference type="STRING" id="1367422.A0A178ZIB2"/>
<dbReference type="Proteomes" id="UP000078343">
    <property type="component" value="Unassembled WGS sequence"/>
</dbReference>
<accession>A0A178ZIB2</accession>
<dbReference type="OrthoDB" id="408373at2759"/>
<reference evidence="2 3" key="1">
    <citation type="submission" date="2016-04" db="EMBL/GenBank/DDBJ databases">
        <title>Draft genome of Fonsecaea erecta CBS 125763.</title>
        <authorList>
            <person name="Weiss V.A."/>
            <person name="Vicente V.A."/>
            <person name="Raittz R.T."/>
            <person name="Moreno L.F."/>
            <person name="De Souza E.M."/>
            <person name="Pedrosa F.O."/>
            <person name="Steffens M.B."/>
            <person name="Faoro H."/>
            <person name="Tadra-Sfeir M.Z."/>
            <person name="Najafzadeh M.J."/>
            <person name="Felipe M.S."/>
            <person name="Teixeira M."/>
            <person name="Sun J."/>
            <person name="Xi L."/>
            <person name="Gomes R."/>
            <person name="De Azevedo C.M."/>
            <person name="Salgado C.G."/>
            <person name="Da Silva M.B."/>
            <person name="Nascimento M.F."/>
            <person name="Queiroz-Telles F."/>
            <person name="Attili D.S."/>
            <person name="Gorbushina A."/>
        </authorList>
    </citation>
    <scope>NUCLEOTIDE SEQUENCE [LARGE SCALE GENOMIC DNA]</scope>
    <source>
        <strain evidence="2 3">CBS 125763</strain>
    </source>
</reference>
<dbReference type="PANTHER" id="PTHR37017:SF3">
    <property type="entry name" value="AB HYDROLASE-1 DOMAIN-CONTAINING PROTEIN"/>
    <property type="match status" value="1"/>
</dbReference>
<feature type="domain" description="AB hydrolase-1" evidence="1">
    <location>
        <begin position="7"/>
        <end position="248"/>
    </location>
</feature>